<accession>A0ABU3S083</accession>
<protein>
    <submittedName>
        <fullName evidence="1">Uncharacterized protein</fullName>
    </submittedName>
</protein>
<comment type="caution">
    <text evidence="1">The sequence shown here is derived from an EMBL/GenBank/DDBJ whole genome shotgun (WGS) entry which is preliminary data.</text>
</comment>
<proteinExistence type="predicted"/>
<sequence length="59" mass="6865">MDELSLRMNVEDLSEVVRLATLAFDDFFQGTGTDYETRMRAILDDLRDQADRLLLERPS</sequence>
<reference evidence="1 2" key="1">
    <citation type="submission" date="2023-09" db="EMBL/GenBank/DDBJ databases">
        <title>Microbacterium fusihabitans sp. nov., Microbacterium phycihabitans sp. nov., and Microbacterium cervinum sp. nov., isolated from dried seaweeds of beach.</title>
        <authorList>
            <person name="Lee S.D."/>
        </authorList>
    </citation>
    <scope>NUCLEOTIDE SEQUENCE [LARGE SCALE GENOMIC DNA]</scope>
    <source>
        <strain evidence="1 2">KSW2-21</strain>
    </source>
</reference>
<dbReference type="EMBL" id="JAWDIU010000008">
    <property type="protein sequence ID" value="MDU0328537.1"/>
    <property type="molecule type" value="Genomic_DNA"/>
</dbReference>
<keyword evidence="2" id="KW-1185">Reference proteome</keyword>
<dbReference type="Proteomes" id="UP001256673">
    <property type="component" value="Unassembled WGS sequence"/>
</dbReference>
<name>A0ABU3S083_9MICO</name>
<organism evidence="1 2">
    <name type="scientific">Microbacterium algihabitans</name>
    <dbReference type="NCBI Taxonomy" id="3075992"/>
    <lineage>
        <taxon>Bacteria</taxon>
        <taxon>Bacillati</taxon>
        <taxon>Actinomycetota</taxon>
        <taxon>Actinomycetes</taxon>
        <taxon>Micrococcales</taxon>
        <taxon>Microbacteriaceae</taxon>
        <taxon>Microbacterium</taxon>
    </lineage>
</organism>
<gene>
    <name evidence="1" type="ORF">RWH43_17390</name>
</gene>
<dbReference type="RefSeq" id="WP_316002130.1">
    <property type="nucleotide sequence ID" value="NZ_JAWDIU010000008.1"/>
</dbReference>
<evidence type="ECO:0000313" key="1">
    <source>
        <dbReference type="EMBL" id="MDU0328537.1"/>
    </source>
</evidence>
<evidence type="ECO:0000313" key="2">
    <source>
        <dbReference type="Proteomes" id="UP001256673"/>
    </source>
</evidence>